<dbReference type="PANTHER" id="PTHR33841">
    <property type="entry name" value="DNA METHYLTRANSFERASE YEEA-RELATED"/>
    <property type="match status" value="1"/>
</dbReference>
<evidence type="ECO:0000256" key="3">
    <source>
        <dbReference type="ARBA" id="ARBA00022679"/>
    </source>
</evidence>
<dbReference type="InterPro" id="IPR002052">
    <property type="entry name" value="DNA_methylase_N6_adenine_CS"/>
</dbReference>
<dbReference type="InterPro" id="IPR046819">
    <property type="entry name" value="MmeI_hel"/>
</dbReference>
<dbReference type="Pfam" id="PF20466">
    <property type="entry name" value="MmeI_TRD"/>
    <property type="match status" value="1"/>
</dbReference>
<dbReference type="InterPro" id="IPR046820">
    <property type="entry name" value="MmeI_TRD"/>
</dbReference>
<evidence type="ECO:0000313" key="10">
    <source>
        <dbReference type="Proteomes" id="UP000199245"/>
    </source>
</evidence>
<sequence length="1104" mass="124853">MFLRELCEVIDAPIPDPASASRQFNDYVFERVVERQRPDGTTERGRIDLYKRDCFILEAKQSRQKGAKKAVIDGQADLFADVKGQSLQNSAIDHLMINARRQAEGYAQALPKDHHYPPFLLTCDVGRTIEVYADFSGHGRHYTQFPDARNFRIDLARLVDPDVRKHLRSIWVEPLSLDPAVQTAKVTREIAGTLAEVSKALEARGFAQTDVAVFLMRCLFTMFVEDVQLIRKDSFKELLSRCVADPERFPHEMDDLWRHMDVGDYSPAVGEKLLRFNGKLFKKAKALPLFKEEIALLRQAASADWKDLEPAIFGSLFEQALNVEERKQLGAHYTPRAYVERLVNATIIDPLMQDWLASQASAERALRSGSKSLAIREVGDFLTSLSKVRVLDPACGTGNFLYVALRLLKQLEGEVLKQLHDLDGEDALRRYAGISVKPDQFLGMEVNKRAIEIAELVLWIGYLQWHLRTRPDRPAEPVLGDSDHIVDQNALLTWDSYPKAPPPTRRKGKSAYFTVSVRKSEWPNADFIVGNPPFIGGKDVRERLGVDYAEALWSVHSHVNPSADYVMYWWDRAADILSQKSTRLRRFGFVTTNSITQVFQRRVVEQRLSADKPVSIILAIPDHPWTRASKDAAAVRIAMTVVEAGSHQGVLREVVREEHLETDDPLIGYIERKGTINADLTIGADLTRAKSLVANDVLCSPGVKLHGDGFIVSKDAAKRLGLGRRAHLGKHIREYRNGRDLTTRSRNVMVIDMFGLGAKEVRVQFPEVYQHLLDAVKPARDRNNRATYRDNWWIFGEPRRELRPALNGLKRYIATVETAKHRVFQFLDSSILPDNMVIAIALDDAYQLGVLSSRFHTMWALRAGGWLGVGNDPRYSKSRCFDPFPFPDAKAKQKKQISALAEELDCLRKDVLAKHEDLSLTALYNILEELRAGSPLGPKTQDVKERGRVLILRDLHDQIDVAVADAYGWSPELDEQAILVNLVELNLKRSGEERRGLIRWLRPEYQIDRLGPLAHRVDKVQDMTAAALSSRGKREFPPTPRDQAGQILQLLRRSPGPLTPEQVAAAFKDGDRILMDVKDILQSFNRLGDASTFDDGRSFFVQSA</sequence>
<protein>
    <recommendedName>
        <fullName evidence="1">site-specific DNA-methyltransferase (adenine-specific)</fullName>
        <ecNumber evidence="1">2.1.1.72</ecNumber>
    </recommendedName>
</protein>
<keyword evidence="2 9" id="KW-0489">Methyltransferase</keyword>
<evidence type="ECO:0000259" key="8">
    <source>
        <dbReference type="Pfam" id="PF20473"/>
    </source>
</evidence>
<dbReference type="InterPro" id="IPR050953">
    <property type="entry name" value="N4_N6_ade-DNA_methylase"/>
</dbReference>
<proteinExistence type="predicted"/>
<dbReference type="EMBL" id="FMZW01000033">
    <property type="protein sequence ID" value="SDE72415.1"/>
    <property type="molecule type" value="Genomic_DNA"/>
</dbReference>
<dbReference type="SUPFAM" id="SSF53335">
    <property type="entry name" value="S-adenosyl-L-methionine-dependent methyltransferases"/>
    <property type="match status" value="1"/>
</dbReference>
<dbReference type="InterPro" id="IPR029063">
    <property type="entry name" value="SAM-dependent_MTases_sf"/>
</dbReference>
<evidence type="ECO:0000256" key="2">
    <source>
        <dbReference type="ARBA" id="ARBA00022603"/>
    </source>
</evidence>
<evidence type="ECO:0000259" key="5">
    <source>
        <dbReference type="Pfam" id="PF20464"/>
    </source>
</evidence>
<dbReference type="InterPro" id="IPR046817">
    <property type="entry name" value="MmeI_N"/>
</dbReference>
<reference evidence="9 10" key="1">
    <citation type="submission" date="2016-10" db="EMBL/GenBank/DDBJ databases">
        <authorList>
            <person name="de Groot N.N."/>
        </authorList>
    </citation>
    <scope>NUCLEOTIDE SEQUENCE [LARGE SCALE GENOMIC DNA]</scope>
    <source>
        <strain evidence="9 10">R5</strain>
    </source>
</reference>
<evidence type="ECO:0000313" key="9">
    <source>
        <dbReference type="EMBL" id="SDE72415.1"/>
    </source>
</evidence>
<dbReference type="InterPro" id="IPR046816">
    <property type="entry name" value="MmeI_Mtase"/>
</dbReference>
<evidence type="ECO:0000256" key="1">
    <source>
        <dbReference type="ARBA" id="ARBA00011900"/>
    </source>
</evidence>
<gene>
    <name evidence="9" type="ORF">SAMN05216337_103332</name>
</gene>
<dbReference type="Pfam" id="PF20464">
    <property type="entry name" value="MmeI_N"/>
    <property type="match status" value="1"/>
</dbReference>
<dbReference type="AlphaFoldDB" id="A0A1G7FA91"/>
<dbReference type="PROSITE" id="PS00092">
    <property type="entry name" value="N6_MTASE"/>
    <property type="match status" value="1"/>
</dbReference>
<feature type="domain" description="MmeI-like N-terminal" evidence="5">
    <location>
        <begin position="2"/>
        <end position="203"/>
    </location>
</feature>
<dbReference type="GO" id="GO:0009007">
    <property type="term" value="F:site-specific DNA-methyltransferase (adenine-specific) activity"/>
    <property type="evidence" value="ECO:0007669"/>
    <property type="project" value="UniProtKB-EC"/>
</dbReference>
<dbReference type="PRINTS" id="PR00507">
    <property type="entry name" value="N12N6MTFRASE"/>
</dbReference>
<dbReference type="Gene3D" id="3.40.50.150">
    <property type="entry name" value="Vaccinia Virus protein VP39"/>
    <property type="match status" value="1"/>
</dbReference>
<feature type="domain" description="MmeI-like DNA-methyltransferase" evidence="8">
    <location>
        <begin position="377"/>
        <end position="643"/>
    </location>
</feature>
<evidence type="ECO:0000259" key="6">
    <source>
        <dbReference type="Pfam" id="PF20465"/>
    </source>
</evidence>
<dbReference type="EC" id="2.1.1.72" evidence="1"/>
<evidence type="ECO:0000256" key="4">
    <source>
        <dbReference type="ARBA" id="ARBA00047942"/>
    </source>
</evidence>
<dbReference type="Pfam" id="PF20465">
    <property type="entry name" value="MmeI_hel"/>
    <property type="match status" value="1"/>
</dbReference>
<organism evidence="9 10">
    <name type="scientific">Bradyrhizobium brasilense</name>
    <dbReference type="NCBI Taxonomy" id="1419277"/>
    <lineage>
        <taxon>Bacteria</taxon>
        <taxon>Pseudomonadati</taxon>
        <taxon>Pseudomonadota</taxon>
        <taxon>Alphaproteobacteria</taxon>
        <taxon>Hyphomicrobiales</taxon>
        <taxon>Nitrobacteraceae</taxon>
        <taxon>Bradyrhizobium</taxon>
    </lineage>
</organism>
<dbReference type="PANTHER" id="PTHR33841:SF1">
    <property type="entry name" value="DNA METHYLTRANSFERASE A"/>
    <property type="match status" value="1"/>
</dbReference>
<dbReference type="GO" id="GO:0003676">
    <property type="term" value="F:nucleic acid binding"/>
    <property type="evidence" value="ECO:0007669"/>
    <property type="project" value="InterPro"/>
</dbReference>
<dbReference type="Proteomes" id="UP000199245">
    <property type="component" value="Unassembled WGS sequence"/>
</dbReference>
<dbReference type="GO" id="GO:0032259">
    <property type="term" value="P:methylation"/>
    <property type="evidence" value="ECO:0007669"/>
    <property type="project" value="UniProtKB-KW"/>
</dbReference>
<accession>A0A1G7FA91</accession>
<dbReference type="Pfam" id="PF20473">
    <property type="entry name" value="MmeI_Mtase"/>
    <property type="match status" value="1"/>
</dbReference>
<evidence type="ECO:0000259" key="7">
    <source>
        <dbReference type="Pfam" id="PF20466"/>
    </source>
</evidence>
<feature type="domain" description="MmeI-like target recognition" evidence="7">
    <location>
        <begin position="708"/>
        <end position="888"/>
    </location>
</feature>
<keyword evidence="3" id="KW-0808">Transferase</keyword>
<feature type="domain" description="MmeI-like helicase spacer" evidence="6">
    <location>
        <begin position="210"/>
        <end position="281"/>
    </location>
</feature>
<comment type="catalytic activity">
    <reaction evidence="4">
        <text>a 2'-deoxyadenosine in DNA + S-adenosyl-L-methionine = an N(6)-methyl-2'-deoxyadenosine in DNA + S-adenosyl-L-homocysteine + H(+)</text>
        <dbReference type="Rhea" id="RHEA:15197"/>
        <dbReference type="Rhea" id="RHEA-COMP:12418"/>
        <dbReference type="Rhea" id="RHEA-COMP:12419"/>
        <dbReference type="ChEBI" id="CHEBI:15378"/>
        <dbReference type="ChEBI" id="CHEBI:57856"/>
        <dbReference type="ChEBI" id="CHEBI:59789"/>
        <dbReference type="ChEBI" id="CHEBI:90615"/>
        <dbReference type="ChEBI" id="CHEBI:90616"/>
        <dbReference type="EC" id="2.1.1.72"/>
    </reaction>
</comment>
<name>A0A1G7FA91_9BRAD</name>